<comment type="caution">
    <text evidence="1">The sequence shown here is derived from an EMBL/GenBank/DDBJ whole genome shotgun (WGS) entry which is preliminary data.</text>
</comment>
<dbReference type="Proteomes" id="UP001600039">
    <property type="component" value="Unassembled WGS sequence"/>
</dbReference>
<evidence type="ECO:0000313" key="2">
    <source>
        <dbReference type="Proteomes" id="UP001600039"/>
    </source>
</evidence>
<gene>
    <name evidence="1" type="ORF">ACFX5D_15155</name>
</gene>
<reference evidence="1 2" key="1">
    <citation type="submission" date="2024-06" db="EMBL/GenBank/DDBJ databases">
        <title>Flavobacterium spp. isolated from glacier.</title>
        <authorList>
            <person name="Han D."/>
        </authorList>
    </citation>
    <scope>NUCLEOTIDE SEQUENCE [LARGE SCALE GENOMIC DNA]</scope>
    <source>
        <strain evidence="1 2">LB3P45</strain>
    </source>
</reference>
<name>A0ABW6HQH0_9FLAO</name>
<dbReference type="EMBL" id="JBHZQA010000013">
    <property type="protein sequence ID" value="MFE3849302.1"/>
    <property type="molecule type" value="Genomic_DNA"/>
</dbReference>
<evidence type="ECO:0000313" key="1">
    <source>
        <dbReference type="EMBL" id="MFE3849302.1"/>
    </source>
</evidence>
<accession>A0ABW6HQH0</accession>
<proteinExistence type="predicted"/>
<protein>
    <submittedName>
        <fullName evidence="1">Uncharacterized protein</fullName>
    </submittedName>
</protein>
<sequence>MKTLEILITPSYESTRDSMDFSEDDDYDGDAVLFQQGYDMDVMVVEPGDDFEIEEDCKGQVNCEETQYKFIKIKEEWEEEWDEEDYIAGEPISLRPGNYRFLEDGITIQEIA</sequence>
<organism evidence="1 2">
    <name type="scientific">Flavobacterium fructosi</name>
    <dbReference type="NCBI Taxonomy" id="3230416"/>
    <lineage>
        <taxon>Bacteria</taxon>
        <taxon>Pseudomonadati</taxon>
        <taxon>Bacteroidota</taxon>
        <taxon>Flavobacteriia</taxon>
        <taxon>Flavobacteriales</taxon>
        <taxon>Flavobacteriaceae</taxon>
        <taxon>Flavobacterium</taxon>
    </lineage>
</organism>
<dbReference type="RefSeq" id="WP_379859048.1">
    <property type="nucleotide sequence ID" value="NZ_JBHZQA010000013.1"/>
</dbReference>
<keyword evidence="2" id="KW-1185">Reference proteome</keyword>